<comment type="caution">
    <text evidence="2">The sequence shown here is derived from an EMBL/GenBank/DDBJ whole genome shotgun (WGS) entry which is preliminary data.</text>
</comment>
<evidence type="ECO:0000256" key="1">
    <source>
        <dbReference type="SAM" id="MobiDB-lite"/>
    </source>
</evidence>
<gene>
    <name evidence="2" type="ORF">GCM10009838_45700</name>
</gene>
<keyword evidence="3" id="KW-1185">Reference proteome</keyword>
<name>A0ABN2S3F9_9ACTN</name>
<proteinExistence type="predicted"/>
<reference evidence="2 3" key="1">
    <citation type="journal article" date="2019" name="Int. J. Syst. Evol. Microbiol.">
        <title>The Global Catalogue of Microorganisms (GCM) 10K type strain sequencing project: providing services to taxonomists for standard genome sequencing and annotation.</title>
        <authorList>
            <consortium name="The Broad Institute Genomics Platform"/>
            <consortium name="The Broad Institute Genome Sequencing Center for Infectious Disease"/>
            <person name="Wu L."/>
            <person name="Ma J."/>
        </authorList>
    </citation>
    <scope>NUCLEOTIDE SEQUENCE [LARGE SCALE GENOMIC DNA]</scope>
    <source>
        <strain evidence="2 3">JCM 16013</strain>
    </source>
</reference>
<accession>A0ABN2S3F9</accession>
<evidence type="ECO:0000313" key="3">
    <source>
        <dbReference type="Proteomes" id="UP001499854"/>
    </source>
</evidence>
<organism evidence="2 3">
    <name type="scientific">Catenulispora subtropica</name>
    <dbReference type="NCBI Taxonomy" id="450798"/>
    <lineage>
        <taxon>Bacteria</taxon>
        <taxon>Bacillati</taxon>
        <taxon>Actinomycetota</taxon>
        <taxon>Actinomycetes</taxon>
        <taxon>Catenulisporales</taxon>
        <taxon>Catenulisporaceae</taxon>
        <taxon>Catenulispora</taxon>
    </lineage>
</organism>
<sequence length="95" mass="10267">MSQASGPTAVGQMTPPRRVGVPPLNLGGQAVADRLDRHFAAIVDAPAARGDDNATEALETMIAVLPRTGNARTKRTERGLWLRAPFRRLRRIIGL</sequence>
<protein>
    <submittedName>
        <fullName evidence="2">Uncharacterized protein</fullName>
    </submittedName>
</protein>
<dbReference type="Proteomes" id="UP001499854">
    <property type="component" value="Unassembled WGS sequence"/>
</dbReference>
<feature type="region of interest" description="Disordered" evidence="1">
    <location>
        <begin position="1"/>
        <end position="25"/>
    </location>
</feature>
<evidence type="ECO:0000313" key="2">
    <source>
        <dbReference type="EMBL" id="GAA1979561.1"/>
    </source>
</evidence>
<dbReference type="EMBL" id="BAAAQM010000026">
    <property type="protein sequence ID" value="GAA1979561.1"/>
    <property type="molecule type" value="Genomic_DNA"/>
</dbReference>